<feature type="compositionally biased region" description="Polar residues" evidence="11">
    <location>
        <begin position="451"/>
        <end position="461"/>
    </location>
</feature>
<dbReference type="GO" id="GO:0005794">
    <property type="term" value="C:Golgi apparatus"/>
    <property type="evidence" value="ECO:0007669"/>
    <property type="project" value="UniProtKB-SubCell"/>
</dbReference>
<dbReference type="Pfam" id="PF00566">
    <property type="entry name" value="RabGAP-TBC"/>
    <property type="match status" value="1"/>
</dbReference>
<protein>
    <recommendedName>
        <fullName evidence="10">USP6 N-terminal-like protein</fullName>
    </recommendedName>
</protein>
<dbReference type="SUPFAM" id="SSF47923">
    <property type="entry name" value="Ypt/Rab-GAP domain of gyp1p"/>
    <property type="match status" value="2"/>
</dbReference>
<evidence type="ECO:0000256" key="7">
    <source>
        <dbReference type="ARBA" id="ARBA00023329"/>
    </source>
</evidence>
<dbReference type="AlphaFoldDB" id="A0AA97IUH1"/>
<dbReference type="FunFam" id="1.10.8.270:FF:000010">
    <property type="entry name" value="Putative USP6 N-terminal-like protein"/>
    <property type="match status" value="1"/>
</dbReference>
<evidence type="ECO:0000256" key="5">
    <source>
        <dbReference type="ARBA" id="ARBA00022990"/>
    </source>
</evidence>
<dbReference type="InterPro" id="IPR035969">
    <property type="entry name" value="Rab-GAP_TBC_sf"/>
</dbReference>
<dbReference type="PANTHER" id="PTHR47219:SF25">
    <property type="entry name" value="RAB-GAP TBC DOMAIN-CONTAINING PROTEIN"/>
    <property type="match status" value="1"/>
</dbReference>
<feature type="domain" description="Rab-GAP TBC" evidence="12">
    <location>
        <begin position="99"/>
        <end position="291"/>
    </location>
</feature>
<comment type="subunit">
    <text evidence="9">Interacts with EPS8.</text>
</comment>
<dbReference type="InterPro" id="IPR000195">
    <property type="entry name" value="Rab-GAP-TBC_dom"/>
</dbReference>
<evidence type="ECO:0000256" key="6">
    <source>
        <dbReference type="ARBA" id="ARBA00023034"/>
    </source>
</evidence>
<keyword evidence="7" id="KW-0968">Cytoplasmic vesicle</keyword>
<evidence type="ECO:0000256" key="4">
    <source>
        <dbReference type="ARBA" id="ARBA00022553"/>
    </source>
</evidence>
<dbReference type="InterPro" id="IPR050302">
    <property type="entry name" value="Rab_GAP_TBC_domain"/>
</dbReference>
<feature type="region of interest" description="Disordered" evidence="11">
    <location>
        <begin position="851"/>
        <end position="870"/>
    </location>
</feature>
<sequence>MKKDIDALIAEERVEIIAKYEKGRQEGAEIDPWEDADFTLYKVTDRFGFLHEHELPLHSALEEKQKLQEIERVDKWLKMLRKWGKYRNSEKMFRRVYKGIPLQVRGQVWSLLLDIEKIKAENEGKYEKMKEQAKSFSSEIKQIDLDVNRTFRNHIMFRDRYGVKQQALFHVLSAYSVYNTEVSYCQGMSQIAAILLMYLNEEDAFWALAQLLTNQRHAMHGFFIPGFPKLQRFQAHHEAILSKLFPKLKKHMDKEQMSAGIYTTKWFLQCFIDRTPFTLTLRLWDIYILEGERVLTAMAYTILRLHKKRLLKMSLEDLREFLQEKTAASLQFEDDIVIEQLQASMAELRKMKCDLPPPAKSEEFPKKPLGLELSLNLVSVKPTVASNGQKKAANDFDLEKDAVIQPSLDKNPSHLTGTIGNSNLAVHERVLIPQPNRPPLQDEPTDLCHNLFQNNQPSPNSDVEEKQQENRVQLPNEDANKIPSEDFPATLDEIQVIIESQNMATAHKGEDYLESSCTERCGLQENNPSLSVDDKDHVAPRVLEQAVIDIMLMDSCLCDPNMQSQAIESDLSITSNSTTALLEQDSPSQVPLLLSLEGQSTLESLTVQNAAVLQDGSVDCFFEDLSGDTMLLPDHLCQPTSTDSSPCGYSLSSVCDVPENLIVPPTVKALARLPLPFQDGKRRPSNVSQYDNLAEDEGGDEKSPTQVSCSEEQEVSVSQTGLCTPVLKCRVHKSASVGELENLQRQTGQKVDLVQHLEGLDEPLSFHILPHQKRLSSGGSVPILFELDSGALLLSEDFCARPTSSAELQEQCNEFRIVKTSTPLHLAHATEQDFCSKKQVALPLAESSHLDVADSENPIQPAGEAKGGTASESLQKSLNALIDLPAPQRPKPKLPLKIVRTHSDNFYSGCSPPVQISKSVTF</sequence>
<dbReference type="GO" id="GO:0031267">
    <property type="term" value="F:small GTPase binding"/>
    <property type="evidence" value="ECO:0007669"/>
    <property type="project" value="TreeGrafter"/>
</dbReference>
<dbReference type="GO" id="GO:0005096">
    <property type="term" value="F:GTPase activator activity"/>
    <property type="evidence" value="ECO:0007669"/>
    <property type="project" value="UniProtKB-KW"/>
</dbReference>
<dbReference type="Gene3D" id="1.10.10.750">
    <property type="entry name" value="Ypt/Rab-GAP domain of gyp1p, domain 1"/>
    <property type="match status" value="1"/>
</dbReference>
<accession>A0AA97IUH1</accession>
<feature type="region of interest" description="Disordered" evidence="11">
    <location>
        <begin position="681"/>
        <end position="713"/>
    </location>
</feature>
<evidence type="ECO:0000256" key="9">
    <source>
        <dbReference type="ARBA" id="ARBA00064037"/>
    </source>
</evidence>
<dbReference type="SMART" id="SM00164">
    <property type="entry name" value="TBC"/>
    <property type="match status" value="1"/>
</dbReference>
<evidence type="ECO:0000259" key="12">
    <source>
        <dbReference type="PROSITE" id="PS50086"/>
    </source>
</evidence>
<dbReference type="PANTHER" id="PTHR47219">
    <property type="entry name" value="RAB GTPASE-ACTIVATING PROTEIN 1-LIKE"/>
    <property type="match status" value="1"/>
</dbReference>
<evidence type="ECO:0000313" key="13">
    <source>
        <dbReference type="Proteomes" id="UP001190640"/>
    </source>
</evidence>
<evidence type="ECO:0000256" key="3">
    <source>
        <dbReference type="ARBA" id="ARBA00022468"/>
    </source>
</evidence>
<evidence type="ECO:0000256" key="11">
    <source>
        <dbReference type="SAM" id="MobiDB-lite"/>
    </source>
</evidence>
<dbReference type="RefSeq" id="XP_054825821.1">
    <property type="nucleotide sequence ID" value="XM_054969846.1"/>
</dbReference>
<dbReference type="FunFam" id="1.10.472.80:FF:000019">
    <property type="entry name" value="USP6 N-terminal like"/>
    <property type="match status" value="1"/>
</dbReference>
<evidence type="ECO:0000256" key="10">
    <source>
        <dbReference type="ARBA" id="ARBA00070172"/>
    </source>
</evidence>
<dbReference type="GO" id="GO:0031410">
    <property type="term" value="C:cytoplasmic vesicle"/>
    <property type="evidence" value="ECO:0007669"/>
    <property type="project" value="UniProtKB-SubCell"/>
</dbReference>
<keyword evidence="13" id="KW-1185">Reference proteome</keyword>
<evidence type="ECO:0000256" key="1">
    <source>
        <dbReference type="ARBA" id="ARBA00004541"/>
    </source>
</evidence>
<name>A0AA97IUH1_EUBMA</name>
<dbReference type="RefSeq" id="XP_054825820.1">
    <property type="nucleotide sequence ID" value="XM_054969845.1"/>
</dbReference>
<dbReference type="Proteomes" id="UP001190640">
    <property type="component" value="Chromosome 2"/>
</dbReference>
<comment type="function">
    <text evidence="8">Acts as a GTPase-activating protein for RAB5A and RAB43. Involved in receptor trafficking. In complex with EPS8 inhibits internalization of EGFR. Involved in retrograde transport from the endocytic pathway to the Golgi apparatus. Involved in the transport of Shiga toxin from early and recycling endosomes to the trans-Golgi network. Required for structural integrity of the Golgi complex.</text>
</comment>
<evidence type="ECO:0000256" key="2">
    <source>
        <dbReference type="ARBA" id="ARBA00004555"/>
    </source>
</evidence>
<keyword evidence="5" id="KW-0007">Acetylation</keyword>
<dbReference type="PROSITE" id="PS50086">
    <property type="entry name" value="TBC_RABGAP"/>
    <property type="match status" value="1"/>
</dbReference>
<dbReference type="GeneID" id="129323326"/>
<evidence type="ECO:0000313" key="14">
    <source>
        <dbReference type="RefSeq" id="XP_054825820.1"/>
    </source>
</evidence>
<reference evidence="14 15" key="1">
    <citation type="submission" date="2025-04" db="UniProtKB">
        <authorList>
            <consortium name="RefSeq"/>
        </authorList>
    </citation>
    <scope>IDENTIFICATION</scope>
    <source>
        <tissue evidence="14 15">Blood</tissue>
    </source>
</reference>
<evidence type="ECO:0000313" key="15">
    <source>
        <dbReference type="RefSeq" id="XP_054825821.1"/>
    </source>
</evidence>
<dbReference type="Gene3D" id="1.10.472.80">
    <property type="entry name" value="Ypt/Rab-GAP domain of gyp1p, domain 3"/>
    <property type="match status" value="1"/>
</dbReference>
<evidence type="ECO:0000256" key="8">
    <source>
        <dbReference type="ARBA" id="ARBA00059926"/>
    </source>
</evidence>
<feature type="region of interest" description="Disordered" evidence="11">
    <location>
        <begin position="434"/>
        <end position="485"/>
    </location>
</feature>
<keyword evidence="4" id="KW-0597">Phosphoprotein</keyword>
<proteinExistence type="predicted"/>
<organism evidence="13 15">
    <name type="scientific">Eublepharis macularius</name>
    <name type="common">Leopard gecko</name>
    <name type="synonym">Cyrtodactylus macularius</name>
    <dbReference type="NCBI Taxonomy" id="481883"/>
    <lineage>
        <taxon>Eukaryota</taxon>
        <taxon>Metazoa</taxon>
        <taxon>Chordata</taxon>
        <taxon>Craniata</taxon>
        <taxon>Vertebrata</taxon>
        <taxon>Euteleostomi</taxon>
        <taxon>Lepidosauria</taxon>
        <taxon>Squamata</taxon>
        <taxon>Bifurcata</taxon>
        <taxon>Gekkota</taxon>
        <taxon>Eublepharidae</taxon>
        <taxon>Eublepharinae</taxon>
        <taxon>Eublepharis</taxon>
    </lineage>
</organism>
<comment type="subcellular location">
    <subcellularLocation>
        <location evidence="1">Cytoplasmic vesicle</location>
    </subcellularLocation>
    <subcellularLocation>
        <location evidence="2">Golgi apparatus</location>
    </subcellularLocation>
</comment>
<keyword evidence="3" id="KW-0343">GTPase activation</keyword>
<dbReference type="FunFam" id="1.10.10.750:FF:000001">
    <property type="entry name" value="TBC1 domain family member 10A"/>
    <property type="match status" value="1"/>
</dbReference>
<dbReference type="KEGG" id="emc:129323326"/>
<gene>
    <name evidence="14 15" type="primary">LOC129323326</name>
</gene>
<dbReference type="Gene3D" id="1.10.8.270">
    <property type="entry name" value="putative rabgap domain of human tbc1 domain family member 14 like domains"/>
    <property type="match status" value="1"/>
</dbReference>
<keyword evidence="6" id="KW-0333">Golgi apparatus</keyword>